<keyword evidence="7" id="KW-1185">Reference proteome</keyword>
<keyword evidence="4 5" id="KW-0472">Membrane</keyword>
<name>A0A5J6MDG9_9PROT</name>
<evidence type="ECO:0000256" key="4">
    <source>
        <dbReference type="ARBA" id="ARBA00023136"/>
    </source>
</evidence>
<dbReference type="KEGG" id="htq:FRZ44_07330"/>
<dbReference type="Pfam" id="PF04191">
    <property type="entry name" value="PEMT"/>
    <property type="match status" value="1"/>
</dbReference>
<comment type="subcellular location">
    <subcellularLocation>
        <location evidence="1">Endomembrane system</location>
        <topology evidence="1">Multi-pass membrane protein</topology>
    </subcellularLocation>
</comment>
<dbReference type="GO" id="GO:0012505">
    <property type="term" value="C:endomembrane system"/>
    <property type="evidence" value="ECO:0007669"/>
    <property type="project" value="UniProtKB-SubCell"/>
</dbReference>
<evidence type="ECO:0000256" key="2">
    <source>
        <dbReference type="ARBA" id="ARBA00022692"/>
    </source>
</evidence>
<dbReference type="Gene3D" id="1.20.120.1630">
    <property type="match status" value="1"/>
</dbReference>
<proteinExistence type="predicted"/>
<sequence length="162" mass="17586">MTATPPDRPAILVFPPLVPLAVLLLGLLLQWLLPLGLLAQIAPLGRHIVGILAFVGGMALVIVANRFFQSIGTNTRPTLPATALATEGVFAHIRNPMYVGGCIALFGVAVGFALDWVLLLTLASLPLLHYGIVLREETYLETKFGEPYRRYKAAVPRYGWKA</sequence>
<evidence type="ECO:0000256" key="5">
    <source>
        <dbReference type="SAM" id="Phobius"/>
    </source>
</evidence>
<feature type="transmembrane region" description="Helical" evidence="5">
    <location>
        <begin position="20"/>
        <end position="41"/>
    </location>
</feature>
<dbReference type="EMBL" id="CP042906">
    <property type="protein sequence ID" value="QEX15449.1"/>
    <property type="molecule type" value="Genomic_DNA"/>
</dbReference>
<dbReference type="Proteomes" id="UP000326202">
    <property type="component" value="Chromosome"/>
</dbReference>
<keyword evidence="3 5" id="KW-1133">Transmembrane helix</keyword>
<keyword evidence="2 5" id="KW-0812">Transmembrane</keyword>
<feature type="transmembrane region" description="Helical" evidence="5">
    <location>
        <begin position="48"/>
        <end position="68"/>
    </location>
</feature>
<evidence type="ECO:0000313" key="6">
    <source>
        <dbReference type="EMBL" id="QEX15449.1"/>
    </source>
</evidence>
<feature type="transmembrane region" description="Helical" evidence="5">
    <location>
        <begin position="98"/>
        <end position="125"/>
    </location>
</feature>
<evidence type="ECO:0000256" key="3">
    <source>
        <dbReference type="ARBA" id="ARBA00022989"/>
    </source>
</evidence>
<gene>
    <name evidence="6" type="ORF">FRZ44_07330</name>
</gene>
<accession>A0A5J6MDG9</accession>
<evidence type="ECO:0000256" key="1">
    <source>
        <dbReference type="ARBA" id="ARBA00004127"/>
    </source>
</evidence>
<dbReference type="InterPro" id="IPR007318">
    <property type="entry name" value="Phopholipid_MeTrfase"/>
</dbReference>
<dbReference type="AlphaFoldDB" id="A0A5J6MDG9"/>
<evidence type="ECO:0000313" key="7">
    <source>
        <dbReference type="Proteomes" id="UP000326202"/>
    </source>
</evidence>
<dbReference type="RefSeq" id="WP_151175898.1">
    <property type="nucleotide sequence ID" value="NZ_CP042906.1"/>
</dbReference>
<protein>
    <recommendedName>
        <fullName evidence="8">Isoprenylcysteine carboxyl methyltransferase</fullName>
    </recommendedName>
</protein>
<reference evidence="6 7" key="1">
    <citation type="submission" date="2019-08" db="EMBL/GenBank/DDBJ databases">
        <title>Hyperibacter terrae gen. nov., sp. nov. and Hyperibacter viscosus sp. nov., two new members in the family Rhodospirillaceae isolated from the rhizosphere of Hypericum perforatum.</title>
        <authorList>
            <person name="Noviana Z."/>
        </authorList>
    </citation>
    <scope>NUCLEOTIDE SEQUENCE [LARGE SCALE GENOMIC DNA]</scope>
    <source>
        <strain evidence="6 7">R5913</strain>
    </source>
</reference>
<evidence type="ECO:0008006" key="8">
    <source>
        <dbReference type="Google" id="ProtNLM"/>
    </source>
</evidence>
<dbReference type="OrthoDB" id="9811969at2"/>
<organism evidence="6 7">
    <name type="scientific">Hypericibacter terrae</name>
    <dbReference type="NCBI Taxonomy" id="2602015"/>
    <lineage>
        <taxon>Bacteria</taxon>
        <taxon>Pseudomonadati</taxon>
        <taxon>Pseudomonadota</taxon>
        <taxon>Alphaproteobacteria</taxon>
        <taxon>Rhodospirillales</taxon>
        <taxon>Dongiaceae</taxon>
        <taxon>Hypericibacter</taxon>
    </lineage>
</organism>